<evidence type="ECO:0000256" key="3">
    <source>
        <dbReference type="ARBA" id="ARBA00022989"/>
    </source>
</evidence>
<dbReference type="GO" id="GO:0009506">
    <property type="term" value="C:plasmodesma"/>
    <property type="evidence" value="ECO:0007669"/>
    <property type="project" value="TreeGrafter"/>
</dbReference>
<keyword evidence="2 5" id="KW-0812">Transmembrane</keyword>
<dbReference type="PANTHER" id="PTHR31415:SF15">
    <property type="entry name" value="OS02G0538700 PROTEIN"/>
    <property type="match status" value="1"/>
</dbReference>
<dbReference type="STRING" id="4533.J3LDK8"/>
<evidence type="ECO:0000259" key="6">
    <source>
        <dbReference type="Pfam" id="PF03168"/>
    </source>
</evidence>
<comment type="subcellular location">
    <subcellularLocation>
        <location evidence="1">Membrane</location>
        <topology evidence="1">Single-pass membrane protein</topology>
    </subcellularLocation>
</comment>
<name>J3LDK8_ORYBR</name>
<organism evidence="7">
    <name type="scientific">Oryza brachyantha</name>
    <name type="common">malo sina</name>
    <dbReference type="NCBI Taxonomy" id="4533"/>
    <lineage>
        <taxon>Eukaryota</taxon>
        <taxon>Viridiplantae</taxon>
        <taxon>Streptophyta</taxon>
        <taxon>Embryophyta</taxon>
        <taxon>Tracheophyta</taxon>
        <taxon>Spermatophyta</taxon>
        <taxon>Magnoliopsida</taxon>
        <taxon>Liliopsida</taxon>
        <taxon>Poales</taxon>
        <taxon>Poaceae</taxon>
        <taxon>BOP clade</taxon>
        <taxon>Oryzoideae</taxon>
        <taxon>Oryzeae</taxon>
        <taxon>Oryzinae</taxon>
        <taxon>Oryza</taxon>
    </lineage>
</organism>
<dbReference type="Gramene" id="OB02G27250.1">
    <property type="protein sequence ID" value="OB02G27250.1"/>
    <property type="gene ID" value="OB02G27250"/>
</dbReference>
<dbReference type="EnsemblPlants" id="OB02G27250.1">
    <property type="protein sequence ID" value="OB02G27250.1"/>
    <property type="gene ID" value="OB02G27250"/>
</dbReference>
<dbReference type="Proteomes" id="UP000006038">
    <property type="component" value="Unassembled WGS sequence"/>
</dbReference>
<accession>J3LDK8</accession>
<keyword evidence="4 5" id="KW-0472">Membrane</keyword>
<reference evidence="7" key="1">
    <citation type="submission" date="2013-04" db="UniProtKB">
        <authorList>
            <consortium name="EnsemblPlants"/>
        </authorList>
    </citation>
    <scope>IDENTIFICATION</scope>
</reference>
<dbReference type="Pfam" id="PF03168">
    <property type="entry name" value="LEA_2"/>
    <property type="match status" value="1"/>
</dbReference>
<keyword evidence="8" id="KW-1185">Reference proteome</keyword>
<evidence type="ECO:0000256" key="4">
    <source>
        <dbReference type="ARBA" id="ARBA00023136"/>
    </source>
</evidence>
<evidence type="ECO:0000313" key="8">
    <source>
        <dbReference type="Proteomes" id="UP000006038"/>
    </source>
</evidence>
<protein>
    <recommendedName>
        <fullName evidence="6">Late embryogenesis abundant protein LEA-2 subgroup domain-containing protein</fullName>
    </recommendedName>
</protein>
<evidence type="ECO:0000256" key="1">
    <source>
        <dbReference type="ARBA" id="ARBA00004167"/>
    </source>
</evidence>
<evidence type="ECO:0000256" key="2">
    <source>
        <dbReference type="ARBA" id="ARBA00022692"/>
    </source>
</evidence>
<evidence type="ECO:0000256" key="5">
    <source>
        <dbReference type="SAM" id="Phobius"/>
    </source>
</evidence>
<dbReference type="AlphaFoldDB" id="J3LDK8"/>
<dbReference type="HOGENOM" id="CLU_051752_1_0_1"/>
<feature type="domain" description="Late embryogenesis abundant protein LEA-2 subgroup" evidence="6">
    <location>
        <begin position="171"/>
        <end position="273"/>
    </location>
</feature>
<dbReference type="GO" id="GO:0098542">
    <property type="term" value="P:defense response to other organism"/>
    <property type="evidence" value="ECO:0007669"/>
    <property type="project" value="InterPro"/>
</dbReference>
<dbReference type="InterPro" id="IPR004864">
    <property type="entry name" value="LEA_2"/>
</dbReference>
<dbReference type="GO" id="GO:0005886">
    <property type="term" value="C:plasma membrane"/>
    <property type="evidence" value="ECO:0007669"/>
    <property type="project" value="TreeGrafter"/>
</dbReference>
<dbReference type="OMA" id="ARTHITC"/>
<dbReference type="eggNOG" id="ENOG502RXPH">
    <property type="taxonomic scope" value="Eukaryota"/>
</dbReference>
<feature type="transmembrane region" description="Helical" evidence="5">
    <location>
        <begin position="120"/>
        <end position="140"/>
    </location>
</feature>
<sequence>MAHETSISIRERLNMNSPKNLLRLRRCFPRYNISLLSPALHLKRFKSQKEPHYFFSARTHITCALAIAITAASKQAAHSSLTLSRGGGGGGAIIVMRFIGKEKHHKREHHLRRCCGGLAACILALVLVVGFVALVVYLALRPSKPSFYLQDLQLRSIDLGDPSLSATAQVTLAARNPNDHVGVHYRRLDVFVTYRDEPVTVPVSLPPTYQGHRDVTIWSPVLSGQSVPVARYVADAMRQDIAAGYVAMQVKVDGRVKWKVGSWVSGSYHLFVSCPAMLASAGPMPLGGAAAAAAMMNGTAAAGTVASLKFTQPTGCSVEV</sequence>
<keyword evidence="3 5" id="KW-1133">Transmembrane helix</keyword>
<proteinExistence type="predicted"/>
<evidence type="ECO:0000313" key="7">
    <source>
        <dbReference type="EnsemblPlants" id="OB02G27250.1"/>
    </source>
</evidence>
<dbReference type="PANTHER" id="PTHR31415">
    <property type="entry name" value="OS05G0367900 PROTEIN"/>
    <property type="match status" value="1"/>
</dbReference>
<dbReference type="InterPro" id="IPR044839">
    <property type="entry name" value="NDR1-like"/>
</dbReference>